<dbReference type="InterPro" id="IPR020635">
    <property type="entry name" value="Tyr_kinase_cat_dom"/>
</dbReference>
<accession>A0A914QCK3</accession>
<dbReference type="WBParaSite" id="PDA_v2.g28997.t1">
    <property type="protein sequence ID" value="PDA_v2.g28997.t1"/>
    <property type="gene ID" value="PDA_v2.g28997"/>
</dbReference>
<sequence length="142" mass="17039">MKIAKLADFGLSCQIKDKKNEIYKEDSMKHNRFPLKWLSIEALNDGIFSEKSDVWAFGILCWEMFSFGSIPYEFMSNNEMIEFLQNGCRLQIPPNSPIYIYELMKRCWEQKPQNRYTFKEIHSYLEILLEYNYLPLKQNNNI</sequence>
<dbReference type="FunFam" id="1.10.510.10:FF:001927">
    <property type="entry name" value="Receptor protein-tyrosine kinase"/>
    <property type="match status" value="1"/>
</dbReference>
<dbReference type="Pfam" id="PF07714">
    <property type="entry name" value="PK_Tyr_Ser-Thr"/>
    <property type="match status" value="1"/>
</dbReference>
<dbReference type="PROSITE" id="PS50011">
    <property type="entry name" value="PROTEIN_KINASE_DOM"/>
    <property type="match status" value="1"/>
</dbReference>
<dbReference type="GO" id="GO:0007169">
    <property type="term" value="P:cell surface receptor protein tyrosine kinase signaling pathway"/>
    <property type="evidence" value="ECO:0007669"/>
    <property type="project" value="TreeGrafter"/>
</dbReference>
<proteinExistence type="predicted"/>
<dbReference type="InterPro" id="IPR050122">
    <property type="entry name" value="RTK"/>
</dbReference>
<feature type="domain" description="Protein kinase" evidence="1">
    <location>
        <begin position="1"/>
        <end position="125"/>
    </location>
</feature>
<dbReference type="Gene3D" id="1.10.510.10">
    <property type="entry name" value="Transferase(Phosphotransferase) domain 1"/>
    <property type="match status" value="1"/>
</dbReference>
<keyword evidence="2" id="KW-1185">Reference proteome</keyword>
<organism evidence="2 3">
    <name type="scientific">Panagrolaimus davidi</name>
    <dbReference type="NCBI Taxonomy" id="227884"/>
    <lineage>
        <taxon>Eukaryota</taxon>
        <taxon>Metazoa</taxon>
        <taxon>Ecdysozoa</taxon>
        <taxon>Nematoda</taxon>
        <taxon>Chromadorea</taxon>
        <taxon>Rhabditida</taxon>
        <taxon>Tylenchina</taxon>
        <taxon>Panagrolaimomorpha</taxon>
        <taxon>Panagrolaimoidea</taxon>
        <taxon>Panagrolaimidae</taxon>
        <taxon>Panagrolaimus</taxon>
    </lineage>
</organism>
<dbReference type="InterPro" id="IPR001245">
    <property type="entry name" value="Ser-Thr/Tyr_kinase_cat_dom"/>
</dbReference>
<dbReference type="InterPro" id="IPR011009">
    <property type="entry name" value="Kinase-like_dom_sf"/>
</dbReference>
<dbReference type="GO" id="GO:0004714">
    <property type="term" value="F:transmembrane receptor protein tyrosine kinase activity"/>
    <property type="evidence" value="ECO:0007669"/>
    <property type="project" value="TreeGrafter"/>
</dbReference>
<evidence type="ECO:0000313" key="2">
    <source>
        <dbReference type="Proteomes" id="UP000887578"/>
    </source>
</evidence>
<dbReference type="PRINTS" id="PR00109">
    <property type="entry name" value="TYRKINASE"/>
</dbReference>
<dbReference type="SMART" id="SM00219">
    <property type="entry name" value="TyrKc"/>
    <property type="match status" value="1"/>
</dbReference>
<dbReference type="AlphaFoldDB" id="A0A914QCK3"/>
<dbReference type="PANTHER" id="PTHR24416:SF617">
    <property type="entry name" value="RET ONCOGENE, ISOFORM A"/>
    <property type="match status" value="1"/>
</dbReference>
<dbReference type="GO" id="GO:0005886">
    <property type="term" value="C:plasma membrane"/>
    <property type="evidence" value="ECO:0007669"/>
    <property type="project" value="TreeGrafter"/>
</dbReference>
<reference evidence="3" key="1">
    <citation type="submission" date="2022-11" db="UniProtKB">
        <authorList>
            <consortium name="WormBaseParasite"/>
        </authorList>
    </citation>
    <scope>IDENTIFICATION</scope>
</reference>
<dbReference type="GO" id="GO:0005524">
    <property type="term" value="F:ATP binding"/>
    <property type="evidence" value="ECO:0007669"/>
    <property type="project" value="InterPro"/>
</dbReference>
<dbReference type="InterPro" id="IPR000719">
    <property type="entry name" value="Prot_kinase_dom"/>
</dbReference>
<name>A0A914QCK3_9BILA</name>
<dbReference type="Proteomes" id="UP000887578">
    <property type="component" value="Unplaced"/>
</dbReference>
<evidence type="ECO:0000259" key="1">
    <source>
        <dbReference type="PROSITE" id="PS50011"/>
    </source>
</evidence>
<dbReference type="SUPFAM" id="SSF56112">
    <property type="entry name" value="Protein kinase-like (PK-like)"/>
    <property type="match status" value="1"/>
</dbReference>
<dbReference type="PANTHER" id="PTHR24416">
    <property type="entry name" value="TYROSINE-PROTEIN KINASE RECEPTOR"/>
    <property type="match status" value="1"/>
</dbReference>
<evidence type="ECO:0000313" key="3">
    <source>
        <dbReference type="WBParaSite" id="PDA_v2.g28997.t1"/>
    </source>
</evidence>
<protein>
    <submittedName>
        <fullName evidence="3">Protein kinase domain-containing protein</fullName>
    </submittedName>
</protein>
<dbReference type="GO" id="GO:0043235">
    <property type="term" value="C:receptor complex"/>
    <property type="evidence" value="ECO:0007669"/>
    <property type="project" value="TreeGrafter"/>
</dbReference>